<dbReference type="Pfam" id="PF16810">
    <property type="entry name" value="RXLR"/>
    <property type="match status" value="1"/>
</dbReference>
<feature type="signal peptide" evidence="5">
    <location>
        <begin position="1"/>
        <end position="20"/>
    </location>
</feature>
<evidence type="ECO:0000313" key="6">
    <source>
        <dbReference type="EMBL" id="KAE9308384.1"/>
    </source>
</evidence>
<organism evidence="6 7">
    <name type="scientific">Phytophthora rubi</name>
    <dbReference type="NCBI Taxonomy" id="129364"/>
    <lineage>
        <taxon>Eukaryota</taxon>
        <taxon>Sar</taxon>
        <taxon>Stramenopiles</taxon>
        <taxon>Oomycota</taxon>
        <taxon>Peronosporomycetes</taxon>
        <taxon>Peronosporales</taxon>
        <taxon>Peronosporaceae</taxon>
        <taxon>Phytophthora</taxon>
    </lineage>
</organism>
<comment type="subcellular location">
    <subcellularLocation>
        <location evidence="1 5">Secreted</location>
    </subcellularLocation>
</comment>
<dbReference type="AlphaFoldDB" id="A0A6A4DH58"/>
<evidence type="ECO:0000256" key="1">
    <source>
        <dbReference type="ARBA" id="ARBA00004613"/>
    </source>
</evidence>
<keyword evidence="4 5" id="KW-0732">Signal</keyword>
<comment type="domain">
    <text evidence="5">The RxLR-dEER motif acts to carry the protein into the host cell cytoplasm through binding to cell surface phosphatidylinositol-3-phosphate.</text>
</comment>
<comment type="function">
    <text evidence="5">Effector that suppresses plant defense responses during pathogen infection.</text>
</comment>
<keyword evidence="7" id="KW-1185">Reference proteome</keyword>
<keyword evidence="3 5" id="KW-0964">Secreted</keyword>
<name>A0A6A4DH58_9STRA</name>
<proteinExistence type="inferred from homology"/>
<gene>
    <name evidence="6" type="ORF">PR003_g20757</name>
</gene>
<evidence type="ECO:0000256" key="2">
    <source>
        <dbReference type="ARBA" id="ARBA00010400"/>
    </source>
</evidence>
<comment type="similarity">
    <text evidence="2 5">Belongs to the RxLR effector family.</text>
</comment>
<dbReference type="Proteomes" id="UP000434957">
    <property type="component" value="Unassembled WGS sequence"/>
</dbReference>
<evidence type="ECO:0000256" key="4">
    <source>
        <dbReference type="ARBA" id="ARBA00022729"/>
    </source>
</evidence>
<evidence type="ECO:0000313" key="7">
    <source>
        <dbReference type="Proteomes" id="UP000434957"/>
    </source>
</evidence>
<evidence type="ECO:0000256" key="5">
    <source>
        <dbReference type="RuleBase" id="RU367124"/>
    </source>
</evidence>
<comment type="caution">
    <text evidence="6">The sequence shown here is derived from an EMBL/GenBank/DDBJ whole genome shotgun (WGS) entry which is preliminary data.</text>
</comment>
<dbReference type="EMBL" id="QXFT01001880">
    <property type="protein sequence ID" value="KAE9308384.1"/>
    <property type="molecule type" value="Genomic_DNA"/>
</dbReference>
<dbReference type="InterPro" id="IPR031825">
    <property type="entry name" value="RXLR"/>
</dbReference>
<feature type="chain" id="PRO_5045004469" description="RxLR effector protein" evidence="5">
    <location>
        <begin position="21"/>
        <end position="152"/>
    </location>
</feature>
<dbReference type="PROSITE" id="PS51257">
    <property type="entry name" value="PROKAR_LIPOPROTEIN"/>
    <property type="match status" value="1"/>
</dbReference>
<sequence length="152" mass="17493">MRFCYFVLAAAATLVACINAENQLSQTTSELVARTLADAPINDAVTRSLRTDKKHDEEDSLDSLDETEERAKFSKVDWKDIKKIVQAKHQPLLLKIENLGRKKAEWAVNTWRGQSLNQKEVAKKLGMENIHDTKNRNYAFFNKIKHLFKESM</sequence>
<reference evidence="6 7" key="1">
    <citation type="submission" date="2018-08" db="EMBL/GenBank/DDBJ databases">
        <title>Genomic investigation of the strawberry pathogen Phytophthora fragariae indicates pathogenicity is determined by transcriptional variation in three key races.</title>
        <authorList>
            <person name="Adams T.M."/>
            <person name="Armitage A.D."/>
            <person name="Sobczyk M.K."/>
            <person name="Bates H.J."/>
            <person name="Dunwell J.M."/>
            <person name="Nellist C.F."/>
            <person name="Harrison R.J."/>
        </authorList>
    </citation>
    <scope>NUCLEOTIDE SEQUENCE [LARGE SCALE GENOMIC DNA]</scope>
    <source>
        <strain evidence="6 7">SCRP333</strain>
    </source>
</reference>
<protein>
    <recommendedName>
        <fullName evidence="5">RxLR effector protein</fullName>
    </recommendedName>
</protein>
<evidence type="ECO:0000256" key="3">
    <source>
        <dbReference type="ARBA" id="ARBA00022525"/>
    </source>
</evidence>
<accession>A0A6A4DH58</accession>